<keyword evidence="5" id="KW-0472">Membrane</keyword>
<evidence type="ECO:0000256" key="4">
    <source>
        <dbReference type="ARBA" id="ARBA00022989"/>
    </source>
</evidence>
<dbReference type="SUPFAM" id="SSF140478">
    <property type="entry name" value="LemA-like"/>
    <property type="match status" value="1"/>
</dbReference>
<gene>
    <name evidence="6" type="ORF">ATN84_15745</name>
</gene>
<evidence type="ECO:0000256" key="1">
    <source>
        <dbReference type="ARBA" id="ARBA00004167"/>
    </source>
</evidence>
<dbReference type="EMBL" id="LNTU01000034">
    <property type="protein sequence ID" value="KXF76329.1"/>
    <property type="molecule type" value="Genomic_DNA"/>
</dbReference>
<dbReference type="Proteomes" id="UP000070107">
    <property type="component" value="Unassembled WGS sequence"/>
</dbReference>
<evidence type="ECO:0000313" key="6">
    <source>
        <dbReference type="EMBL" id="KXF76329.1"/>
    </source>
</evidence>
<evidence type="ECO:0000256" key="2">
    <source>
        <dbReference type="ARBA" id="ARBA00008854"/>
    </source>
</evidence>
<protein>
    <submittedName>
        <fullName evidence="6">LemA family protein</fullName>
    </submittedName>
</protein>
<keyword evidence="4" id="KW-1133">Transmembrane helix</keyword>
<evidence type="ECO:0000313" key="7">
    <source>
        <dbReference type="Proteomes" id="UP000070107"/>
    </source>
</evidence>
<sequence length="207" mass="23471">MTAVTNLRLSGRRLFAALFLAMLAPLLSGCGFNTIPTQEEQVKAAWSEVLNQYQRRTDLIPNLVETVKGYAAHEKDTLTDVVEARAKATQVQVTPDMLNNPELFKQFQQNQANLSGALSRLLAVVENYPDLKANQNFLALQSQLEGTENRIAIARRDYIEAVRVYNTSLQTLPTMLWRLIWFRDKQPMPTFTISEQAQEAPKVNFNN</sequence>
<comment type="subcellular location">
    <subcellularLocation>
        <location evidence="1">Membrane</location>
        <topology evidence="1">Single-pass membrane protein</topology>
    </subcellularLocation>
</comment>
<dbReference type="GO" id="GO:0016020">
    <property type="term" value="C:membrane"/>
    <property type="evidence" value="ECO:0007669"/>
    <property type="project" value="UniProtKB-SubCell"/>
</dbReference>
<accession>A0A135HT06</accession>
<dbReference type="AlphaFoldDB" id="A0A135HT06"/>
<dbReference type="PANTHER" id="PTHR34478">
    <property type="entry name" value="PROTEIN LEMA"/>
    <property type="match status" value="1"/>
</dbReference>
<dbReference type="STRING" id="1494590.ATN84_15745"/>
<dbReference type="RefSeq" id="WP_068883269.1">
    <property type="nucleotide sequence ID" value="NZ_LNTU01000034.1"/>
</dbReference>
<evidence type="ECO:0000256" key="5">
    <source>
        <dbReference type="ARBA" id="ARBA00023136"/>
    </source>
</evidence>
<organism evidence="6 7">
    <name type="scientific">Paramesorhizobium deserti</name>
    <dbReference type="NCBI Taxonomy" id="1494590"/>
    <lineage>
        <taxon>Bacteria</taxon>
        <taxon>Pseudomonadati</taxon>
        <taxon>Pseudomonadota</taxon>
        <taxon>Alphaproteobacteria</taxon>
        <taxon>Hyphomicrobiales</taxon>
        <taxon>Phyllobacteriaceae</taxon>
        <taxon>Paramesorhizobium</taxon>
    </lineage>
</organism>
<comment type="caution">
    <text evidence="6">The sequence shown here is derived from an EMBL/GenBank/DDBJ whole genome shotgun (WGS) entry which is preliminary data.</text>
</comment>
<dbReference type="InterPro" id="IPR023353">
    <property type="entry name" value="LemA-like_dom_sf"/>
</dbReference>
<keyword evidence="7" id="KW-1185">Reference proteome</keyword>
<name>A0A135HT06_9HYPH</name>
<dbReference type="PANTHER" id="PTHR34478:SF2">
    <property type="entry name" value="MEMBRANE PROTEIN"/>
    <property type="match status" value="1"/>
</dbReference>
<comment type="similarity">
    <text evidence="2">Belongs to the LemA family.</text>
</comment>
<evidence type="ECO:0000256" key="3">
    <source>
        <dbReference type="ARBA" id="ARBA00022692"/>
    </source>
</evidence>
<reference evidence="6 7" key="1">
    <citation type="submission" date="2015-11" db="EMBL/GenBank/DDBJ databases">
        <title>Draft genome sequence of Paramesorhizobium deserti A-3-E, a strain highly resistant to diverse beta-lactam antibiotics.</title>
        <authorList>
            <person name="Lv R."/>
            <person name="Yang X."/>
            <person name="Fang N."/>
            <person name="Guo J."/>
            <person name="Luo X."/>
            <person name="Peng F."/>
            <person name="Yang R."/>
            <person name="Cui Y."/>
            <person name="Fang C."/>
            <person name="Song Y."/>
        </authorList>
    </citation>
    <scope>NUCLEOTIDE SEQUENCE [LARGE SCALE GENOMIC DNA]</scope>
    <source>
        <strain evidence="6 7">A-3-E</strain>
    </source>
</reference>
<dbReference type="Gene3D" id="1.20.1440.20">
    <property type="entry name" value="LemA-like domain"/>
    <property type="match status" value="1"/>
</dbReference>
<proteinExistence type="inferred from homology"/>
<keyword evidence="3" id="KW-0812">Transmembrane</keyword>
<dbReference type="OrthoDB" id="9804152at2"/>
<dbReference type="InterPro" id="IPR007156">
    <property type="entry name" value="MamQ_LemA"/>
</dbReference>
<dbReference type="Pfam" id="PF04011">
    <property type="entry name" value="LemA"/>
    <property type="match status" value="1"/>
</dbReference>